<keyword evidence="2" id="KW-0472">Membrane</keyword>
<evidence type="ECO:0000313" key="5">
    <source>
        <dbReference type="Proteomes" id="UP000245938"/>
    </source>
</evidence>
<dbReference type="RefSeq" id="WP_109306686.1">
    <property type="nucleotide sequence ID" value="NZ_BJUF01000037.1"/>
</dbReference>
<dbReference type="Gene3D" id="3.40.50.1820">
    <property type="entry name" value="alpha/beta hydrolase"/>
    <property type="match status" value="1"/>
</dbReference>
<dbReference type="GO" id="GO:0016787">
    <property type="term" value="F:hydrolase activity"/>
    <property type="evidence" value="ECO:0007669"/>
    <property type="project" value="UniProtKB-KW"/>
</dbReference>
<dbReference type="InterPro" id="IPR049492">
    <property type="entry name" value="BD-FAE-like_dom"/>
</dbReference>
<name>A0A2U3AJK1_9BACL</name>
<protein>
    <submittedName>
        <fullName evidence="4">Para-nitrobenzyl esterase</fullName>
    </submittedName>
</protein>
<dbReference type="PANTHER" id="PTHR48081">
    <property type="entry name" value="AB HYDROLASE SUPERFAMILY PROTEIN C4A8.06C"/>
    <property type="match status" value="1"/>
</dbReference>
<comment type="caution">
    <text evidence="4">The sequence shown here is derived from an EMBL/GenBank/DDBJ whole genome shotgun (WGS) entry which is preliminary data.</text>
</comment>
<dbReference type="Pfam" id="PF20434">
    <property type="entry name" value="BD-FAE"/>
    <property type="match status" value="1"/>
</dbReference>
<reference evidence="4 5" key="1">
    <citation type="submission" date="2018-05" db="EMBL/GenBank/DDBJ databases">
        <title>Kurthia sibirica genome sequence.</title>
        <authorList>
            <person name="Maclea K.S."/>
            <person name="Goen A.E."/>
        </authorList>
    </citation>
    <scope>NUCLEOTIDE SEQUENCE [LARGE SCALE GENOMIC DNA]</scope>
    <source>
        <strain evidence="4 5">ATCC 49154</strain>
    </source>
</reference>
<keyword evidence="2" id="KW-0812">Transmembrane</keyword>
<dbReference type="OrthoDB" id="9815425at2"/>
<sequence>MKDKPVRKKRLIQLVGLLVLIIATILLSTGFLERTSDSKEISSTTIDYGDSDNQNFKMYKPSNTSKKKTPVVLYIHGGGWEAGDKSNVSEKPSYFTSKGYTFISMNYRLSPIADYAEMADDVAHVVKWINDHADDHQFDMEQLTLMGHSAGGHLAMLITMDDQYLKRVALPQSIVHSLINIEGPVDIGQFIEQIPSYEQFFGSNQQDWEKASPIHYTEQKNLPPMLFIAHQDDANDSFIKKMTASGNQVFLYTAVSTSHSDLTKVLATTSSDEAISMTKALTKFLQDTK</sequence>
<accession>A0A2U3AJK1</accession>
<dbReference type="SUPFAM" id="SSF53474">
    <property type="entry name" value="alpha/beta-Hydrolases"/>
    <property type="match status" value="1"/>
</dbReference>
<keyword evidence="1" id="KW-0378">Hydrolase</keyword>
<organism evidence="4 5">
    <name type="scientific">Kurthia sibirica</name>
    <dbReference type="NCBI Taxonomy" id="202750"/>
    <lineage>
        <taxon>Bacteria</taxon>
        <taxon>Bacillati</taxon>
        <taxon>Bacillota</taxon>
        <taxon>Bacilli</taxon>
        <taxon>Bacillales</taxon>
        <taxon>Caryophanaceae</taxon>
        <taxon>Kurthia</taxon>
    </lineage>
</organism>
<evidence type="ECO:0000256" key="1">
    <source>
        <dbReference type="ARBA" id="ARBA00022801"/>
    </source>
</evidence>
<dbReference type="InterPro" id="IPR050300">
    <property type="entry name" value="GDXG_lipolytic_enzyme"/>
</dbReference>
<evidence type="ECO:0000259" key="3">
    <source>
        <dbReference type="Pfam" id="PF20434"/>
    </source>
</evidence>
<keyword evidence="5" id="KW-1185">Reference proteome</keyword>
<gene>
    <name evidence="4" type="ORF">DEX24_12215</name>
</gene>
<dbReference type="AlphaFoldDB" id="A0A2U3AJK1"/>
<feature type="domain" description="BD-FAE-like" evidence="3">
    <location>
        <begin position="58"/>
        <end position="232"/>
    </location>
</feature>
<dbReference type="InterPro" id="IPR029058">
    <property type="entry name" value="AB_hydrolase_fold"/>
</dbReference>
<evidence type="ECO:0000256" key="2">
    <source>
        <dbReference type="SAM" id="Phobius"/>
    </source>
</evidence>
<dbReference type="Proteomes" id="UP000245938">
    <property type="component" value="Unassembled WGS sequence"/>
</dbReference>
<feature type="transmembrane region" description="Helical" evidence="2">
    <location>
        <begin position="12"/>
        <end position="32"/>
    </location>
</feature>
<evidence type="ECO:0000313" key="4">
    <source>
        <dbReference type="EMBL" id="PWI24719.1"/>
    </source>
</evidence>
<dbReference type="EMBL" id="QFVR01000017">
    <property type="protein sequence ID" value="PWI24719.1"/>
    <property type="molecule type" value="Genomic_DNA"/>
</dbReference>
<dbReference type="PANTHER" id="PTHR48081:SF33">
    <property type="entry name" value="KYNURENINE FORMAMIDASE"/>
    <property type="match status" value="1"/>
</dbReference>
<keyword evidence="2" id="KW-1133">Transmembrane helix</keyword>
<proteinExistence type="predicted"/>